<dbReference type="PANTHER" id="PTHR48090">
    <property type="entry name" value="UNDECAPRENYL-PHOSPHATE 4-DEOXY-4-FORMAMIDO-L-ARABINOSE TRANSFERASE-RELATED"/>
    <property type="match status" value="1"/>
</dbReference>
<sequence length="322" mass="34424">MTARVAVLIPCFDEAAAIGGVVAAFRAALPDATIYVYDNNSRDDTARIAAEAGAEVRREPLQGKGNVIRRMFADIEADAYVLVDGDGTYDATAAPGMVALLLADRLDMVTGLRVSVAGAATYRPGHRFGNVMLTRMVGVVFGNRVGDMLSGYRAFSRRFVKSFPALASGFETETEFTVHALELRLPIAEIATDYRERPAGSQSKLSTWRDGWRILRTIGLLVQRERPLAFCGAFGALLIASAVALALPLLATYAETGLVPRFPTAILATGLSILGCLSFASGLVLDTVTRGRLEAKRIAYLTIPAWQPPTVAAKPEATASLT</sequence>
<accession>A0ABN6PC18</accession>
<evidence type="ECO:0000256" key="1">
    <source>
        <dbReference type="SAM" id="Phobius"/>
    </source>
</evidence>
<keyword evidence="4" id="KW-1185">Reference proteome</keyword>
<dbReference type="SUPFAM" id="SSF53448">
    <property type="entry name" value="Nucleotide-diphospho-sugar transferases"/>
    <property type="match status" value="1"/>
</dbReference>
<dbReference type="InterPro" id="IPR050256">
    <property type="entry name" value="Glycosyltransferase_2"/>
</dbReference>
<dbReference type="EMBL" id="AP025637">
    <property type="protein sequence ID" value="BDG75146.1"/>
    <property type="molecule type" value="Genomic_DNA"/>
</dbReference>
<keyword evidence="1" id="KW-0472">Membrane</keyword>
<organism evidence="3 4">
    <name type="scientific">Roseomonas fluvialis</name>
    <dbReference type="NCBI Taxonomy" id="1750527"/>
    <lineage>
        <taxon>Bacteria</taxon>
        <taxon>Pseudomonadati</taxon>
        <taxon>Pseudomonadota</taxon>
        <taxon>Alphaproteobacteria</taxon>
        <taxon>Acetobacterales</taxon>
        <taxon>Roseomonadaceae</taxon>
        <taxon>Roseomonas</taxon>
    </lineage>
</organism>
<name>A0ABN6PC18_9PROT</name>
<keyword evidence="1" id="KW-0812">Transmembrane</keyword>
<dbReference type="Pfam" id="PF00535">
    <property type="entry name" value="Glycos_transf_2"/>
    <property type="match status" value="1"/>
</dbReference>
<feature type="transmembrane region" description="Helical" evidence="1">
    <location>
        <begin position="228"/>
        <end position="253"/>
    </location>
</feature>
<evidence type="ECO:0000313" key="4">
    <source>
        <dbReference type="Proteomes" id="UP000831327"/>
    </source>
</evidence>
<dbReference type="InterPro" id="IPR001173">
    <property type="entry name" value="Glyco_trans_2-like"/>
</dbReference>
<evidence type="ECO:0000313" key="3">
    <source>
        <dbReference type="EMBL" id="BDG75146.1"/>
    </source>
</evidence>
<feature type="domain" description="Glycosyltransferase 2-like" evidence="2">
    <location>
        <begin position="7"/>
        <end position="160"/>
    </location>
</feature>
<keyword evidence="3" id="KW-0808">Transferase</keyword>
<protein>
    <submittedName>
        <fullName evidence="3">Glycosyl transferase</fullName>
    </submittedName>
</protein>
<dbReference type="InterPro" id="IPR029044">
    <property type="entry name" value="Nucleotide-diphossugar_trans"/>
</dbReference>
<dbReference type="GO" id="GO:0016740">
    <property type="term" value="F:transferase activity"/>
    <property type="evidence" value="ECO:0007669"/>
    <property type="project" value="UniProtKB-KW"/>
</dbReference>
<dbReference type="CDD" id="cd04179">
    <property type="entry name" value="DPM_DPG-synthase_like"/>
    <property type="match status" value="1"/>
</dbReference>
<dbReference type="Proteomes" id="UP000831327">
    <property type="component" value="Chromosome"/>
</dbReference>
<gene>
    <name evidence="3" type="ORF">Rmf_50750</name>
</gene>
<feature type="transmembrane region" description="Helical" evidence="1">
    <location>
        <begin position="265"/>
        <end position="288"/>
    </location>
</feature>
<dbReference type="Gene3D" id="3.90.550.10">
    <property type="entry name" value="Spore Coat Polysaccharide Biosynthesis Protein SpsA, Chain A"/>
    <property type="match status" value="1"/>
</dbReference>
<reference evidence="3 4" key="1">
    <citation type="journal article" date="2016" name="Microbes Environ.">
        <title>Phylogenetically diverse aerobic anoxygenic phototrophic bacteria isolated from epilithic biofilms in Tama river, Japan.</title>
        <authorList>
            <person name="Hirose S."/>
            <person name="Matsuura K."/>
            <person name="Haruta S."/>
        </authorList>
    </citation>
    <scope>NUCLEOTIDE SEQUENCE [LARGE SCALE GENOMIC DNA]</scope>
    <source>
        <strain evidence="3 4">S08</strain>
    </source>
</reference>
<evidence type="ECO:0000259" key="2">
    <source>
        <dbReference type="Pfam" id="PF00535"/>
    </source>
</evidence>
<dbReference type="RefSeq" id="WP_244457236.1">
    <property type="nucleotide sequence ID" value="NZ_AP025637.1"/>
</dbReference>
<dbReference type="PANTHER" id="PTHR48090:SF7">
    <property type="entry name" value="RFBJ PROTEIN"/>
    <property type="match status" value="1"/>
</dbReference>
<keyword evidence="1" id="KW-1133">Transmembrane helix</keyword>
<proteinExistence type="predicted"/>